<organism evidence="2 3">
    <name type="scientific">Pseudokineococcus lusitanus</name>
    <dbReference type="NCBI Taxonomy" id="763993"/>
    <lineage>
        <taxon>Bacteria</taxon>
        <taxon>Bacillati</taxon>
        <taxon>Actinomycetota</taxon>
        <taxon>Actinomycetes</taxon>
        <taxon>Kineosporiales</taxon>
        <taxon>Kineosporiaceae</taxon>
        <taxon>Pseudokineococcus</taxon>
    </lineage>
</organism>
<keyword evidence="3" id="KW-1185">Reference proteome</keyword>
<dbReference type="OrthoDB" id="3826766at2"/>
<proteinExistence type="predicted"/>
<dbReference type="EMBL" id="RJKN01000002">
    <property type="protein sequence ID" value="ROP44622.1"/>
    <property type="molecule type" value="Genomic_DNA"/>
</dbReference>
<feature type="compositionally biased region" description="Low complexity" evidence="1">
    <location>
        <begin position="125"/>
        <end position="137"/>
    </location>
</feature>
<gene>
    <name evidence="2" type="ORF">EDC03_0748</name>
</gene>
<evidence type="ECO:0000313" key="3">
    <source>
        <dbReference type="Proteomes" id="UP000276232"/>
    </source>
</evidence>
<protein>
    <submittedName>
        <fullName evidence="2">Putative tRNA adenosine deaminase-associated protein</fullName>
    </submittedName>
</protein>
<dbReference type="NCBIfam" id="TIGR03941">
    <property type="entry name" value="tRNA_deam_assoc"/>
    <property type="match status" value="1"/>
</dbReference>
<dbReference type="InterPro" id="IPR023869">
    <property type="entry name" value="tRNA_Adeno_NH3ase_assoc_put"/>
</dbReference>
<feature type="compositionally biased region" description="Acidic residues" evidence="1">
    <location>
        <begin position="138"/>
        <end position="155"/>
    </location>
</feature>
<name>A0A3N1HQF7_9ACTN</name>
<evidence type="ECO:0000313" key="2">
    <source>
        <dbReference type="EMBL" id="ROP44622.1"/>
    </source>
</evidence>
<feature type="compositionally biased region" description="Acidic residues" evidence="1">
    <location>
        <begin position="101"/>
        <end position="117"/>
    </location>
</feature>
<feature type="region of interest" description="Disordered" evidence="1">
    <location>
        <begin position="101"/>
        <end position="173"/>
    </location>
</feature>
<comment type="caution">
    <text evidence="2">The sequence shown here is derived from an EMBL/GenBank/DDBJ whole genome shotgun (WGS) entry which is preliminary data.</text>
</comment>
<sequence length="215" mass="22868">MSYFTAVITRTDGAWRSHDVDLEDVTDLDDLADVLRGTVSDGGTALAVLEHEDEWFAVVRVDGDDVAAAEGVDDDVRLFVSDLPASQRSHYADLLAPAAEVETEVGDLPEEAPEEVTDPAARSQGPAARAAAEAPVPVDDEDEADAEDEDETEGERDDRTPGLSPWSGDPELLTDLGVDRARLLAVVEGTPQDPDGALAQLGADCGFEDLLEALR</sequence>
<dbReference type="InParanoid" id="A0A3N1HQF7"/>
<evidence type="ECO:0000256" key="1">
    <source>
        <dbReference type="SAM" id="MobiDB-lite"/>
    </source>
</evidence>
<dbReference type="Proteomes" id="UP000276232">
    <property type="component" value="Unassembled WGS sequence"/>
</dbReference>
<dbReference type="AlphaFoldDB" id="A0A3N1HQF7"/>
<accession>A0A3N1HQF7</accession>
<reference evidence="2 3" key="1">
    <citation type="journal article" date="2015" name="Stand. Genomic Sci.">
        <title>Genomic Encyclopedia of Bacterial and Archaeal Type Strains, Phase III: the genomes of soil and plant-associated and newly described type strains.</title>
        <authorList>
            <person name="Whitman W.B."/>
            <person name="Woyke T."/>
            <person name="Klenk H.P."/>
            <person name="Zhou Y."/>
            <person name="Lilburn T.G."/>
            <person name="Beck B.J."/>
            <person name="De Vos P."/>
            <person name="Vandamme P."/>
            <person name="Eisen J.A."/>
            <person name="Garrity G."/>
            <person name="Hugenholtz P."/>
            <person name="Kyrpides N.C."/>
        </authorList>
    </citation>
    <scope>NUCLEOTIDE SEQUENCE [LARGE SCALE GENOMIC DNA]</scope>
    <source>
        <strain evidence="2 3">CECT 7306</strain>
    </source>
</reference>
<dbReference type="RefSeq" id="WP_123378885.1">
    <property type="nucleotide sequence ID" value="NZ_RJKN01000002.1"/>
</dbReference>